<evidence type="ECO:0000259" key="5">
    <source>
        <dbReference type="PROSITE" id="PS51898"/>
    </source>
</evidence>
<dbReference type="Proteomes" id="UP000326881">
    <property type="component" value="Chromosome"/>
</dbReference>
<dbReference type="InterPro" id="IPR038488">
    <property type="entry name" value="Integrase_DNA-bd_sf"/>
</dbReference>
<feature type="domain" description="Tyr recombinase" evidence="5">
    <location>
        <begin position="210"/>
        <end position="391"/>
    </location>
</feature>
<dbReference type="OrthoDB" id="9795573at2"/>
<sequence length="401" mass="44959">MLSDAKARKVKPNDKPVSDGTIVGLYLVPSGTVGSGKWILRFVSPTSGTRREMGLGSYPTTSIRDARAKAFEARGAIDDGRDPLDERRERERETARLAAVPTFEKAARLHHADKIEGFRNRKHIDQWINTLDQYVFPKIGKKLVNVLGPADFAACLKPIWLSKPETSSRIKQRCDAVMNWAAAHGYIVASPVRVVDKLLPKQPGKRERVAHQPALPWRDLPTFFSGVLHAGPPNATRQMLELLILTACRSGELRQMQWDEIDFSSAIWTVPAARMKAKIIHRVPLSQKGIQILRSRLEKSETGTGLVFPSRKCTPISDMTLTKFLRDNEVFSDTPGRIATAHGFRSSFRDWASENGYPRDVAERALAHTVKNAVEAAYHRTDLIDQRRAMMSAWEAFCLGK</sequence>
<dbReference type="Gene3D" id="3.30.160.390">
    <property type="entry name" value="Integrase, DNA-binding domain"/>
    <property type="match status" value="1"/>
</dbReference>
<evidence type="ECO:0000256" key="1">
    <source>
        <dbReference type="ARBA" id="ARBA00008857"/>
    </source>
</evidence>
<dbReference type="Gene3D" id="1.10.150.130">
    <property type="match status" value="1"/>
</dbReference>
<dbReference type="InterPro" id="IPR053876">
    <property type="entry name" value="Phage_int_M"/>
</dbReference>
<dbReference type="PROSITE" id="PS51898">
    <property type="entry name" value="TYR_RECOMBINASE"/>
    <property type="match status" value="1"/>
</dbReference>
<dbReference type="PANTHER" id="PTHR30629">
    <property type="entry name" value="PROPHAGE INTEGRASE"/>
    <property type="match status" value="1"/>
</dbReference>
<dbReference type="Gene3D" id="1.10.443.10">
    <property type="entry name" value="Intergrase catalytic core"/>
    <property type="match status" value="1"/>
</dbReference>
<dbReference type="Pfam" id="PF22022">
    <property type="entry name" value="Phage_int_M"/>
    <property type="match status" value="1"/>
</dbReference>
<keyword evidence="2" id="KW-0229">DNA integration</keyword>
<reference evidence="6 7" key="1">
    <citation type="submission" date="2019-08" db="EMBL/GenBank/DDBJ databases">
        <title>Prosopis cineraria nodule microbiome.</title>
        <authorList>
            <person name="Ali R."/>
            <person name="Chaluvadi S.R."/>
            <person name="Wang X."/>
        </authorList>
    </citation>
    <scope>NUCLEOTIDE SEQUENCE [LARGE SCALE GENOMIC DNA]</scope>
    <source>
        <strain evidence="6 7">BG7</strain>
    </source>
</reference>
<dbReference type="InterPro" id="IPR025166">
    <property type="entry name" value="Integrase_DNA_bind_dom"/>
</dbReference>
<dbReference type="InterPro" id="IPR050808">
    <property type="entry name" value="Phage_Integrase"/>
</dbReference>
<dbReference type="InterPro" id="IPR013762">
    <property type="entry name" value="Integrase-like_cat_sf"/>
</dbReference>
<organism evidence="6 7">
    <name type="scientific">Rhizobium grahamii</name>
    <dbReference type="NCBI Taxonomy" id="1120045"/>
    <lineage>
        <taxon>Bacteria</taxon>
        <taxon>Pseudomonadati</taxon>
        <taxon>Pseudomonadota</taxon>
        <taxon>Alphaproteobacteria</taxon>
        <taxon>Hyphomicrobiales</taxon>
        <taxon>Rhizobiaceae</taxon>
        <taxon>Rhizobium/Agrobacterium group</taxon>
        <taxon>Rhizobium</taxon>
    </lineage>
</organism>
<evidence type="ECO:0000256" key="3">
    <source>
        <dbReference type="ARBA" id="ARBA00023125"/>
    </source>
</evidence>
<proteinExistence type="inferred from homology"/>
<dbReference type="GO" id="GO:0015074">
    <property type="term" value="P:DNA integration"/>
    <property type="evidence" value="ECO:0007669"/>
    <property type="project" value="UniProtKB-KW"/>
</dbReference>
<dbReference type="GO" id="GO:0006310">
    <property type="term" value="P:DNA recombination"/>
    <property type="evidence" value="ECO:0007669"/>
    <property type="project" value="UniProtKB-KW"/>
</dbReference>
<keyword evidence="4" id="KW-0233">DNA recombination</keyword>
<dbReference type="EMBL" id="CP043498">
    <property type="protein sequence ID" value="QFY62030.1"/>
    <property type="molecule type" value="Genomic_DNA"/>
</dbReference>
<dbReference type="RefSeq" id="WP_153272085.1">
    <property type="nucleotide sequence ID" value="NZ_CP043498.1"/>
</dbReference>
<protein>
    <submittedName>
        <fullName evidence="6">Tyrosine-type recombinase/integrase</fullName>
    </submittedName>
</protein>
<dbReference type="GO" id="GO:0003677">
    <property type="term" value="F:DNA binding"/>
    <property type="evidence" value="ECO:0007669"/>
    <property type="project" value="UniProtKB-KW"/>
</dbReference>
<evidence type="ECO:0000256" key="2">
    <source>
        <dbReference type="ARBA" id="ARBA00022908"/>
    </source>
</evidence>
<keyword evidence="3" id="KW-0238">DNA-binding</keyword>
<keyword evidence="7" id="KW-1185">Reference proteome</keyword>
<dbReference type="AlphaFoldDB" id="A0A5Q0CD36"/>
<comment type="similarity">
    <text evidence="1">Belongs to the 'phage' integrase family.</text>
</comment>
<dbReference type="InterPro" id="IPR011010">
    <property type="entry name" value="DNA_brk_join_enz"/>
</dbReference>
<dbReference type="CDD" id="cd00801">
    <property type="entry name" value="INT_P4_C"/>
    <property type="match status" value="1"/>
</dbReference>
<dbReference type="InterPro" id="IPR010998">
    <property type="entry name" value="Integrase_recombinase_N"/>
</dbReference>
<dbReference type="InterPro" id="IPR002104">
    <property type="entry name" value="Integrase_catalytic"/>
</dbReference>
<dbReference type="SUPFAM" id="SSF56349">
    <property type="entry name" value="DNA breaking-rejoining enzymes"/>
    <property type="match status" value="1"/>
</dbReference>
<name>A0A5Q0CD36_9HYPH</name>
<accession>A0A5Q0CD36</accession>
<dbReference type="KEGG" id="rgr:FZ934_17490"/>
<evidence type="ECO:0000313" key="7">
    <source>
        <dbReference type="Proteomes" id="UP000326881"/>
    </source>
</evidence>
<gene>
    <name evidence="6" type="ORF">FZ934_17490</name>
</gene>
<dbReference type="PANTHER" id="PTHR30629:SF2">
    <property type="entry name" value="PROPHAGE INTEGRASE INTS-RELATED"/>
    <property type="match status" value="1"/>
</dbReference>
<evidence type="ECO:0000313" key="6">
    <source>
        <dbReference type="EMBL" id="QFY62030.1"/>
    </source>
</evidence>
<dbReference type="Pfam" id="PF00589">
    <property type="entry name" value="Phage_integrase"/>
    <property type="match status" value="1"/>
</dbReference>
<dbReference type="Pfam" id="PF13356">
    <property type="entry name" value="Arm-DNA-bind_3"/>
    <property type="match status" value="1"/>
</dbReference>
<evidence type="ECO:0000256" key="4">
    <source>
        <dbReference type="ARBA" id="ARBA00023172"/>
    </source>
</evidence>